<dbReference type="GeneID" id="93982685"/>
<evidence type="ECO:0000256" key="4">
    <source>
        <dbReference type="ARBA" id="ARBA00022692"/>
    </source>
</evidence>
<dbReference type="InterPro" id="IPR006214">
    <property type="entry name" value="Bax_inhibitor_1-related"/>
</dbReference>
<protein>
    <submittedName>
        <fullName evidence="9">Bax inhibitor-1/YccA family protein</fullName>
    </submittedName>
</protein>
<proteinExistence type="inferred from homology"/>
<dbReference type="KEGG" id="pbb:AKN87_00190"/>
<feature type="transmembrane region" description="Helical" evidence="7">
    <location>
        <begin position="191"/>
        <end position="217"/>
    </location>
</feature>
<evidence type="ECO:0000256" key="3">
    <source>
        <dbReference type="ARBA" id="ARBA00022475"/>
    </source>
</evidence>
<keyword evidence="10" id="KW-1185">Reference proteome</keyword>
<evidence type="ECO:0000313" key="10">
    <source>
        <dbReference type="Proteomes" id="UP000063953"/>
    </source>
</evidence>
<dbReference type="Pfam" id="PF01027">
    <property type="entry name" value="Bax1-I"/>
    <property type="match status" value="1"/>
</dbReference>
<comment type="subcellular location">
    <subcellularLocation>
        <location evidence="1">Cell membrane</location>
        <topology evidence="1">Multi-pass membrane protein</topology>
    </subcellularLocation>
</comment>
<reference evidence="9" key="2">
    <citation type="submission" date="2020-06" db="EMBL/GenBank/DDBJ databases">
        <authorList>
            <person name="Dong N."/>
        </authorList>
    </citation>
    <scope>NUCLEOTIDE SEQUENCE</scope>
    <source>
        <strain evidence="9">DF46-2-2</strain>
    </source>
</reference>
<accession>A0A0K1XFR2</accession>
<comment type="similarity">
    <text evidence="2 7">Belongs to the BI1 family.</text>
</comment>
<reference evidence="9" key="3">
    <citation type="journal article" date="2022" name="Sci. Total Environ.">
        <title>Prevalence, transmission, and molecular epidemiology of tet(X)-positive bacteria among humans, animals, and environmental niches in China: An epidemiological, and genomic-based study.</title>
        <authorList>
            <person name="Dong N."/>
            <person name="Zeng Y."/>
            <person name="Cai C."/>
            <person name="Sun C."/>
            <person name="Lu J."/>
            <person name="Liu C."/>
            <person name="Zhou H."/>
            <person name="Sun Q."/>
            <person name="Shu L."/>
            <person name="Wang H."/>
            <person name="Wang Y."/>
            <person name="Wang S."/>
            <person name="Wu C."/>
            <person name="Chan E.W."/>
            <person name="Chen G."/>
            <person name="Shen Z."/>
            <person name="Chen S."/>
            <person name="Zhang R."/>
        </authorList>
    </citation>
    <scope>NUCLEOTIDE SEQUENCE</scope>
    <source>
        <strain evidence="9">DF46-2-2</strain>
    </source>
</reference>
<evidence type="ECO:0000313" key="8">
    <source>
        <dbReference type="EMBL" id="AKX60171.1"/>
    </source>
</evidence>
<reference evidence="8 10" key="1">
    <citation type="journal article" date="2015" name="Genome Announc.">
        <title>Genome Sequences of Oblitimonas alkaliphila gen. nov. sp. nov. (Proposed), a Novel Bacterium of the Pseudomonadaceae Family.</title>
        <authorList>
            <person name="Lauer A.C."/>
            <person name="Nicholson A.C."/>
            <person name="Humrighouse B.W."/>
            <person name="Emery B."/>
            <person name="Drobish A."/>
            <person name="Juieng P."/>
            <person name="Loparev V."/>
            <person name="McQuiston J.R."/>
        </authorList>
    </citation>
    <scope>NUCLEOTIDE SEQUENCE [LARGE SCALE GENOMIC DNA]</scope>
    <source>
        <strain evidence="8 10">E5571</strain>
    </source>
</reference>
<evidence type="ECO:0000256" key="1">
    <source>
        <dbReference type="ARBA" id="ARBA00004651"/>
    </source>
</evidence>
<dbReference type="CDD" id="cd10433">
    <property type="entry name" value="YccA_like"/>
    <property type="match status" value="1"/>
</dbReference>
<evidence type="ECO:0000256" key="5">
    <source>
        <dbReference type="ARBA" id="ARBA00022989"/>
    </source>
</evidence>
<keyword evidence="3" id="KW-1003">Cell membrane</keyword>
<evidence type="ECO:0000313" key="9">
    <source>
        <dbReference type="EMBL" id="MDM1696437.1"/>
    </source>
</evidence>
<dbReference type="PANTHER" id="PTHR23291:SF115">
    <property type="entry name" value="MODULATOR OF FTSH PROTEASE YCCA"/>
    <property type="match status" value="1"/>
</dbReference>
<keyword evidence="4 7" id="KW-0812">Transmembrane</keyword>
<evidence type="ECO:0000256" key="7">
    <source>
        <dbReference type="RuleBase" id="RU004379"/>
    </source>
</evidence>
<dbReference type="EMBL" id="JACANB010000004">
    <property type="protein sequence ID" value="MDM1696437.1"/>
    <property type="molecule type" value="Genomic_DNA"/>
</dbReference>
<dbReference type="EMBL" id="CP012365">
    <property type="protein sequence ID" value="AKX60171.1"/>
    <property type="molecule type" value="Genomic_DNA"/>
</dbReference>
<feature type="transmembrane region" description="Helical" evidence="7">
    <location>
        <begin position="161"/>
        <end position="179"/>
    </location>
</feature>
<dbReference type="PATRIC" id="fig|1697052.3.peg.40"/>
<feature type="transmembrane region" description="Helical" evidence="7">
    <location>
        <begin position="48"/>
        <end position="68"/>
    </location>
</feature>
<keyword evidence="5 7" id="KW-1133">Transmembrane helix</keyword>
<dbReference type="PANTHER" id="PTHR23291">
    <property type="entry name" value="BAX INHIBITOR-RELATED"/>
    <property type="match status" value="1"/>
</dbReference>
<feature type="transmembrane region" description="Helical" evidence="7">
    <location>
        <begin position="21"/>
        <end position="42"/>
    </location>
</feature>
<organism evidence="8 10">
    <name type="scientific">Thiopseudomonas alkaliphila</name>
    <dbReference type="NCBI Taxonomy" id="1697053"/>
    <lineage>
        <taxon>Bacteria</taxon>
        <taxon>Pseudomonadati</taxon>
        <taxon>Pseudomonadota</taxon>
        <taxon>Gammaproteobacteria</taxon>
        <taxon>Pseudomonadales</taxon>
        <taxon>Pseudomonadaceae</taxon>
        <taxon>Thiopseudomonas</taxon>
    </lineage>
</organism>
<sequence>MRGPSDYMVDAHVERTEVSAVLRNTYGLLALTLAFSALVAFFTQQAGIPRLGFIGTLIGFYGLFFLTAKLQNSGWGLLAAFALTGFMGFTIGPLVGYYLKVSPDVVLSAFTMTAVAFAGLSAFVLITRKDMSFLSGFLVVGFFVLLAAVIGNYFFFQLPAMQIAISAGFVLFSSAAILFETSNIIHGGERNYIMATVSLFVSIYNMFVSLLSIFGFLNND</sequence>
<feature type="transmembrane region" description="Helical" evidence="7">
    <location>
        <begin position="105"/>
        <end position="126"/>
    </location>
</feature>
<feature type="transmembrane region" description="Helical" evidence="7">
    <location>
        <begin position="75"/>
        <end position="99"/>
    </location>
</feature>
<gene>
    <name evidence="8" type="ORF">AKN88_09695</name>
    <name evidence="9" type="ORF">HX099_07135</name>
</gene>
<dbReference type="RefSeq" id="WP_053101472.1">
    <property type="nucleotide sequence ID" value="NZ_CP012358.1"/>
</dbReference>
<dbReference type="Proteomes" id="UP001173465">
    <property type="component" value="Unassembled WGS sequence"/>
</dbReference>
<feature type="transmembrane region" description="Helical" evidence="7">
    <location>
        <begin position="133"/>
        <end position="155"/>
    </location>
</feature>
<dbReference type="AlphaFoldDB" id="A0A0K1XFR2"/>
<keyword evidence="6 7" id="KW-0472">Membrane</keyword>
<dbReference type="Proteomes" id="UP000063953">
    <property type="component" value="Chromosome"/>
</dbReference>
<evidence type="ECO:0000256" key="6">
    <source>
        <dbReference type="ARBA" id="ARBA00023136"/>
    </source>
</evidence>
<name>A0A0K1XFR2_9GAMM</name>
<evidence type="ECO:0000256" key="2">
    <source>
        <dbReference type="ARBA" id="ARBA00010350"/>
    </source>
</evidence>
<dbReference type="GO" id="GO:0005886">
    <property type="term" value="C:plasma membrane"/>
    <property type="evidence" value="ECO:0007669"/>
    <property type="project" value="UniProtKB-SubCell"/>
</dbReference>